<feature type="domain" description="GIY-YIG" evidence="1">
    <location>
        <begin position="229"/>
        <end position="322"/>
    </location>
</feature>
<proteinExistence type="predicted"/>
<dbReference type="AlphaFoldDB" id="A0A1I7T7V9"/>
<evidence type="ECO:0000313" key="2">
    <source>
        <dbReference type="Proteomes" id="UP000095282"/>
    </source>
</evidence>
<dbReference type="eggNOG" id="ENOG502T47E">
    <property type="taxonomic scope" value="Eukaryota"/>
</dbReference>
<reference evidence="3" key="1">
    <citation type="submission" date="2016-11" db="UniProtKB">
        <authorList>
            <consortium name="WormBaseParasite"/>
        </authorList>
    </citation>
    <scope>IDENTIFICATION</scope>
</reference>
<evidence type="ECO:0000313" key="3">
    <source>
        <dbReference type="WBParaSite" id="Csp11.Scaffold535.g3271.t1"/>
    </source>
</evidence>
<dbReference type="WBParaSite" id="Csp11.Scaffold535.g3271.t1">
    <property type="protein sequence ID" value="Csp11.Scaffold535.g3271.t1"/>
    <property type="gene ID" value="Csp11.Scaffold535.g3271"/>
</dbReference>
<dbReference type="PROSITE" id="PS50164">
    <property type="entry name" value="GIY_YIG"/>
    <property type="match status" value="1"/>
</dbReference>
<dbReference type="InterPro" id="IPR035901">
    <property type="entry name" value="GIY-YIG_endonuc_sf"/>
</dbReference>
<dbReference type="SUPFAM" id="SSF82771">
    <property type="entry name" value="GIY-YIG endonuclease"/>
    <property type="match status" value="1"/>
</dbReference>
<dbReference type="STRING" id="1561998.A0A1I7T7V9"/>
<dbReference type="InterPro" id="IPR058912">
    <property type="entry name" value="HTH_animal"/>
</dbReference>
<organism evidence="2 3">
    <name type="scientific">Caenorhabditis tropicalis</name>
    <dbReference type="NCBI Taxonomy" id="1561998"/>
    <lineage>
        <taxon>Eukaryota</taxon>
        <taxon>Metazoa</taxon>
        <taxon>Ecdysozoa</taxon>
        <taxon>Nematoda</taxon>
        <taxon>Chromadorea</taxon>
        <taxon>Rhabditida</taxon>
        <taxon>Rhabditina</taxon>
        <taxon>Rhabditomorpha</taxon>
        <taxon>Rhabditoidea</taxon>
        <taxon>Rhabditidae</taxon>
        <taxon>Peloderinae</taxon>
        <taxon>Caenorhabditis</taxon>
    </lineage>
</organism>
<keyword evidence="2" id="KW-1185">Reference proteome</keyword>
<dbReference type="Pfam" id="PF26215">
    <property type="entry name" value="HTH_animal"/>
    <property type="match status" value="1"/>
</dbReference>
<dbReference type="PANTHER" id="PTHR21301:SF10">
    <property type="entry name" value="REVERSE TRANSCRIPTASE DOMAIN-CONTAINING PROTEIN"/>
    <property type="match status" value="1"/>
</dbReference>
<dbReference type="PANTHER" id="PTHR21301">
    <property type="entry name" value="REVERSE TRANSCRIPTASE"/>
    <property type="match status" value="1"/>
</dbReference>
<dbReference type="CDD" id="cd10442">
    <property type="entry name" value="GIY-YIG_PLEs"/>
    <property type="match status" value="1"/>
</dbReference>
<protein>
    <submittedName>
        <fullName evidence="3">GIY-YIG domain-containing protein</fullName>
    </submittedName>
</protein>
<evidence type="ECO:0000259" key="1">
    <source>
        <dbReference type="PROSITE" id="PS50164"/>
    </source>
</evidence>
<sequence>MDIIETPSKCHPTLLFKRYIDDYLIITDDRDTLDAIFRSLTSQDRHIKLTRETPNNGWLPFLNCEIRQKGGIFETKWYKKPSNRNIMIKVESHHPIKQKTNIIKVMEKTASNMSSWQHRKEAVSKTRSIIQKNGYTKEWIRKTKQKNRDKQPNYKQTENQTTLAVPFISDETSNIIRKSLKDMGVTARVVELKGKCLRDILVKNRGFENICERRNCRVYPQTKIGSCNIKGAIYRLKCGCGEIYIGETGRPLAERINEHFRAAEKPLTQSYLNTTWSKHAKSHHNSDSLSLTLDIITTERNTTRRKALEATYIKDLDPKLNTKEEINELVNIFGTLQKT</sequence>
<accession>A0A1I7T7V9</accession>
<dbReference type="InterPro" id="IPR000305">
    <property type="entry name" value="GIY-YIG_endonuc"/>
</dbReference>
<dbReference type="Proteomes" id="UP000095282">
    <property type="component" value="Unplaced"/>
</dbReference>
<name>A0A1I7T7V9_9PELO</name>